<evidence type="ECO:0000313" key="1">
    <source>
        <dbReference type="EMBL" id="ETV89935.1"/>
    </source>
</evidence>
<accession>A0A024T7M3</accession>
<dbReference type="VEuPathDB" id="FungiDB:H310_15224"/>
<organism evidence="1">
    <name type="scientific">Aphanomyces invadans</name>
    <dbReference type="NCBI Taxonomy" id="157072"/>
    <lineage>
        <taxon>Eukaryota</taxon>
        <taxon>Sar</taxon>
        <taxon>Stramenopiles</taxon>
        <taxon>Oomycota</taxon>
        <taxon>Saprolegniomycetes</taxon>
        <taxon>Saprolegniales</taxon>
        <taxon>Verrucalvaceae</taxon>
        <taxon>Aphanomyces</taxon>
    </lineage>
</organism>
<dbReference type="GeneID" id="20092274"/>
<protein>
    <submittedName>
        <fullName evidence="1">Uncharacterized protein</fullName>
    </submittedName>
</protein>
<sequence length="162" mass="18549">MEPGPPFPVPDRLPLLGNCAQHLFWLCPEAQTTWTFFLQGFASLVKHPITWDQIVFGSNMAPAPEAPSEAHEDIKTLFHITRSVVLRMLWLHRNELVFGHIQEPNFQRVKILSANYIKTHILSHFGKLWFQGQFSDLFDHIFSLTAAPSPREDSSTQRNVSS</sequence>
<reference evidence="1" key="1">
    <citation type="submission" date="2013-12" db="EMBL/GenBank/DDBJ databases">
        <title>The Genome Sequence of Aphanomyces invadans NJM9701.</title>
        <authorList>
            <consortium name="The Broad Institute Genomics Platform"/>
            <person name="Russ C."/>
            <person name="Tyler B."/>
            <person name="van West P."/>
            <person name="Dieguez-Uribeondo J."/>
            <person name="Young S.K."/>
            <person name="Zeng Q."/>
            <person name="Gargeya S."/>
            <person name="Fitzgerald M."/>
            <person name="Abouelleil A."/>
            <person name="Alvarado L."/>
            <person name="Chapman S.B."/>
            <person name="Gainer-Dewar J."/>
            <person name="Goldberg J."/>
            <person name="Griggs A."/>
            <person name="Gujja S."/>
            <person name="Hansen M."/>
            <person name="Howarth C."/>
            <person name="Imamovic A."/>
            <person name="Ireland A."/>
            <person name="Larimer J."/>
            <person name="McCowan C."/>
            <person name="Murphy C."/>
            <person name="Pearson M."/>
            <person name="Poon T.W."/>
            <person name="Priest M."/>
            <person name="Roberts A."/>
            <person name="Saif S."/>
            <person name="Shea T."/>
            <person name="Sykes S."/>
            <person name="Wortman J."/>
            <person name="Nusbaum C."/>
            <person name="Birren B."/>
        </authorList>
    </citation>
    <scope>NUCLEOTIDE SEQUENCE [LARGE SCALE GENOMIC DNA]</scope>
    <source>
        <strain evidence="1">NJM9701</strain>
    </source>
</reference>
<gene>
    <name evidence="1" type="ORF">H310_15224</name>
</gene>
<dbReference type="RefSeq" id="XP_008881434.1">
    <property type="nucleotide sequence ID" value="XM_008883212.1"/>
</dbReference>
<dbReference type="AlphaFoldDB" id="A0A024T7M3"/>
<proteinExistence type="predicted"/>
<name>A0A024T7M3_9STRA</name>
<dbReference type="EMBL" id="KI914181">
    <property type="protein sequence ID" value="ETV89935.1"/>
    <property type="molecule type" value="Genomic_DNA"/>
</dbReference>
<dbReference type="OrthoDB" id="166174at2759"/>